<comment type="similarity">
    <text evidence="2">Belongs to the amino acid-polyamine-organocation (APC) superfamily. Spore germination protein (SGP) (TC 2.A.3.9) family.</text>
</comment>
<dbReference type="NCBIfam" id="TIGR00912">
    <property type="entry name" value="2A0309"/>
    <property type="match status" value="1"/>
</dbReference>
<dbReference type="PANTHER" id="PTHR34975">
    <property type="entry name" value="SPORE GERMINATION PROTEIN A2"/>
    <property type="match status" value="1"/>
</dbReference>
<gene>
    <name evidence="9" type="ORF">EL26_18925</name>
</gene>
<comment type="subcellular location">
    <subcellularLocation>
        <location evidence="1">Membrane</location>
        <topology evidence="1">Multi-pass membrane protein</topology>
    </subcellularLocation>
</comment>
<accession>A0A074LLC1</accession>
<dbReference type="RefSeq" id="WP_038092058.1">
    <property type="nucleotide sequence ID" value="NZ_JMIR01000031.1"/>
</dbReference>
<dbReference type="PANTHER" id="PTHR34975:SF2">
    <property type="entry name" value="SPORE GERMINATION PROTEIN A2"/>
    <property type="match status" value="1"/>
</dbReference>
<feature type="transmembrane region" description="Helical" evidence="8">
    <location>
        <begin position="112"/>
        <end position="130"/>
    </location>
</feature>
<keyword evidence="3" id="KW-0813">Transport</keyword>
<dbReference type="eggNOG" id="COG3949">
    <property type="taxonomic scope" value="Bacteria"/>
</dbReference>
<feature type="transmembrane region" description="Helical" evidence="8">
    <location>
        <begin position="80"/>
        <end position="100"/>
    </location>
</feature>
<feature type="transmembrane region" description="Helical" evidence="8">
    <location>
        <begin position="301"/>
        <end position="319"/>
    </location>
</feature>
<reference evidence="9 10" key="1">
    <citation type="journal article" date="2013" name="Int. J. Syst. Evol. Microbiol.">
        <title>Tumebacillus flagellatus sp. nov., an alpha-amylase/pullulanase-producing bacterium isolated from cassava wastewater.</title>
        <authorList>
            <person name="Wang Q."/>
            <person name="Xie N."/>
            <person name="Qin Y."/>
            <person name="Shen N."/>
            <person name="Zhu J."/>
            <person name="Mi H."/>
            <person name="Huang R."/>
        </authorList>
    </citation>
    <scope>NUCLEOTIDE SEQUENCE [LARGE SCALE GENOMIC DNA]</scope>
    <source>
        <strain evidence="9 10">GST4</strain>
    </source>
</reference>
<comment type="caution">
    <text evidence="9">The sequence shown here is derived from an EMBL/GenBank/DDBJ whole genome shotgun (WGS) entry which is preliminary data.</text>
</comment>
<feature type="transmembrane region" description="Helical" evidence="8">
    <location>
        <begin position="182"/>
        <end position="202"/>
    </location>
</feature>
<keyword evidence="6 8" id="KW-1133">Transmembrane helix</keyword>
<feature type="transmembrane region" description="Helical" evidence="8">
    <location>
        <begin position="39"/>
        <end position="60"/>
    </location>
</feature>
<protein>
    <submittedName>
        <fullName evidence="9">Uncharacterized protein</fullName>
    </submittedName>
</protein>
<evidence type="ECO:0000256" key="5">
    <source>
        <dbReference type="ARBA" id="ARBA00022692"/>
    </source>
</evidence>
<dbReference type="OrthoDB" id="2381188at2"/>
<feature type="transmembrane region" description="Helical" evidence="8">
    <location>
        <begin position="142"/>
        <end position="162"/>
    </location>
</feature>
<evidence type="ECO:0000256" key="1">
    <source>
        <dbReference type="ARBA" id="ARBA00004141"/>
    </source>
</evidence>
<name>A0A074LLC1_9BACL</name>
<evidence type="ECO:0000256" key="8">
    <source>
        <dbReference type="SAM" id="Phobius"/>
    </source>
</evidence>
<feature type="transmembrane region" description="Helical" evidence="8">
    <location>
        <begin position="214"/>
        <end position="235"/>
    </location>
</feature>
<dbReference type="STRING" id="1157490.EL26_18925"/>
<dbReference type="EMBL" id="JMIR01000031">
    <property type="protein sequence ID" value="KEO81909.1"/>
    <property type="molecule type" value="Genomic_DNA"/>
</dbReference>
<dbReference type="GO" id="GO:0016020">
    <property type="term" value="C:membrane"/>
    <property type="evidence" value="ECO:0007669"/>
    <property type="project" value="UniProtKB-SubCell"/>
</dbReference>
<keyword evidence="4" id="KW-0309">Germination</keyword>
<feature type="transmembrane region" description="Helical" evidence="8">
    <location>
        <begin position="331"/>
        <end position="353"/>
    </location>
</feature>
<dbReference type="Proteomes" id="UP000027931">
    <property type="component" value="Unassembled WGS sequence"/>
</dbReference>
<dbReference type="GO" id="GO:0009847">
    <property type="term" value="P:spore germination"/>
    <property type="evidence" value="ECO:0007669"/>
    <property type="project" value="InterPro"/>
</dbReference>
<organism evidence="9 10">
    <name type="scientific">Tumebacillus flagellatus</name>
    <dbReference type="NCBI Taxonomy" id="1157490"/>
    <lineage>
        <taxon>Bacteria</taxon>
        <taxon>Bacillati</taxon>
        <taxon>Bacillota</taxon>
        <taxon>Bacilli</taxon>
        <taxon>Bacillales</taxon>
        <taxon>Alicyclobacillaceae</taxon>
        <taxon>Tumebacillus</taxon>
    </lineage>
</organism>
<keyword evidence="7 8" id="KW-0472">Membrane</keyword>
<evidence type="ECO:0000313" key="10">
    <source>
        <dbReference type="Proteomes" id="UP000027931"/>
    </source>
</evidence>
<dbReference type="InterPro" id="IPR004761">
    <property type="entry name" value="Spore_GerAB"/>
</dbReference>
<keyword evidence="10" id="KW-1185">Reference proteome</keyword>
<dbReference type="AlphaFoldDB" id="A0A074LLC1"/>
<dbReference type="Pfam" id="PF03845">
    <property type="entry name" value="Spore_permease"/>
    <property type="match status" value="1"/>
</dbReference>
<evidence type="ECO:0000256" key="7">
    <source>
        <dbReference type="ARBA" id="ARBA00023136"/>
    </source>
</evidence>
<evidence type="ECO:0000256" key="2">
    <source>
        <dbReference type="ARBA" id="ARBA00007998"/>
    </source>
</evidence>
<evidence type="ECO:0000256" key="6">
    <source>
        <dbReference type="ARBA" id="ARBA00022989"/>
    </source>
</evidence>
<keyword evidence="5 8" id="KW-0812">Transmembrane</keyword>
<proteinExistence type="inferred from homology"/>
<feature type="transmembrane region" description="Helical" evidence="8">
    <location>
        <begin position="270"/>
        <end position="289"/>
    </location>
</feature>
<evidence type="ECO:0000313" key="9">
    <source>
        <dbReference type="EMBL" id="KEO81909.1"/>
    </source>
</evidence>
<feature type="transmembrane region" description="Helical" evidence="8">
    <location>
        <begin position="12"/>
        <end position="33"/>
    </location>
</feature>
<evidence type="ECO:0000256" key="3">
    <source>
        <dbReference type="ARBA" id="ARBA00022448"/>
    </source>
</evidence>
<sequence length="360" mass="40277">MVRTEISSFQAVLLMLASTGLINHVIIIPMILQKIGRDSWISVFLAAAVALLWSPLLVLICKRLRQRSLVVWFRERYGKAVAGALGGLISLYLLAVSAMTLKSMLAWTKTSYMTLTPTIALLILFLILCFSNSFAGIQSIGATGGILVPFVIVFGFFVMLGNEHQKNYHQLLPFLENGWSPVFKGIFYAGAGFAELLNVLLIQHHVKKPVGWKLFLLLVFCFMGLTLGPLTGAVAEFGAFEAAEQRFPAYEEWRLLFIGRYVEHVDFLSIYQWLVGAFLRISLSMYLIPDVLLIQKTRKRLVVLLLSYAAIGAFVLLPLNDMTYLSVMTTYGIPGLTAGLWIFSLVLAVLIFVRRKQREA</sequence>
<evidence type="ECO:0000256" key="4">
    <source>
        <dbReference type="ARBA" id="ARBA00022544"/>
    </source>
</evidence>